<evidence type="ECO:0000256" key="17">
    <source>
        <dbReference type="ARBA" id="ARBA00023211"/>
    </source>
</evidence>
<reference evidence="22 23" key="1">
    <citation type="submission" date="2019-06" db="EMBL/GenBank/DDBJ databases">
        <title>Genome of new Rhodobacteraceae sp. SM1903.</title>
        <authorList>
            <person name="Ren X."/>
        </authorList>
    </citation>
    <scope>NUCLEOTIDE SEQUENCE [LARGE SCALE GENOMIC DNA]</scope>
    <source>
        <strain evidence="22 23">SM1903</strain>
    </source>
</reference>
<dbReference type="NCBIfam" id="TIGR02778">
    <property type="entry name" value="ligD_pol"/>
    <property type="match status" value="1"/>
</dbReference>
<evidence type="ECO:0000256" key="9">
    <source>
        <dbReference type="ARBA" id="ARBA00022763"/>
    </source>
</evidence>
<keyword evidence="9" id="KW-0227">DNA damage</keyword>
<keyword evidence="5" id="KW-0548">Nucleotidyltransferase</keyword>
<evidence type="ECO:0000256" key="7">
    <source>
        <dbReference type="ARBA" id="ARBA00022723"/>
    </source>
</evidence>
<dbReference type="PANTHER" id="PTHR42705:SF2">
    <property type="entry name" value="BIFUNCTIONAL NON-HOMOLOGOUS END JOINING PROTEIN LIGD"/>
    <property type="match status" value="1"/>
</dbReference>
<dbReference type="CDD" id="cd07971">
    <property type="entry name" value="OBF_DNA_ligase_LigD"/>
    <property type="match status" value="1"/>
</dbReference>
<evidence type="ECO:0000259" key="21">
    <source>
        <dbReference type="PROSITE" id="PS50160"/>
    </source>
</evidence>
<keyword evidence="11" id="KW-0269">Exonuclease</keyword>
<keyword evidence="13" id="KW-0239">DNA-directed DNA polymerase</keyword>
<proteinExistence type="predicted"/>
<dbReference type="RefSeq" id="WP_140193664.1">
    <property type="nucleotide sequence ID" value="NZ_CP065915.1"/>
</dbReference>
<evidence type="ECO:0000313" key="23">
    <source>
        <dbReference type="Proteomes" id="UP000314011"/>
    </source>
</evidence>
<dbReference type="InterPro" id="IPR052171">
    <property type="entry name" value="NHEJ_LigD"/>
</dbReference>
<keyword evidence="15" id="KW-0233">DNA recombination</keyword>
<comment type="catalytic activity">
    <reaction evidence="20">
        <text>ATP + (deoxyribonucleotide)n-3'-hydroxyl + 5'-phospho-(deoxyribonucleotide)m = (deoxyribonucleotide)n+m + AMP + diphosphate.</text>
        <dbReference type="EC" id="6.5.1.1"/>
    </reaction>
</comment>
<dbReference type="GO" id="GO:0046872">
    <property type="term" value="F:metal ion binding"/>
    <property type="evidence" value="ECO:0007669"/>
    <property type="project" value="UniProtKB-KW"/>
</dbReference>
<dbReference type="PANTHER" id="PTHR42705">
    <property type="entry name" value="BIFUNCTIONAL NON-HOMOLOGOUS END JOINING PROTEIN LIGD"/>
    <property type="match status" value="1"/>
</dbReference>
<evidence type="ECO:0000256" key="18">
    <source>
        <dbReference type="ARBA" id="ARBA00023268"/>
    </source>
</evidence>
<keyword evidence="6" id="KW-0540">Nuclease</keyword>
<sequence length="813" mass="88761">MSALREYERKRDFDVTPEPRAELVEAGGERASFVVQKHDATRLHFDFRLELDGVLLSWAVTKGPSADPSEKRLAVRTEDHPIAYGAFEGTIPEGEYGAGTVMLWDNGWWEPLHDPAKGVKEGKLHFRLHGARMKGGWALVRMKPRKGEKRENWLLIKERDDEAGRSADALINKYRTSVTTGRAMRAIRSDKPVAEPVKHDGKRPGFRKVQLATLRDAPPEGEGWQHEAKFDGYRCLVALGKGGPRLFTRNGKDWTDRFGALVDPVDALNCKSALIDGEVIAGGGGGDFSALQAALKSGDPLMYYAFDCLALDGKDLTGKPLSDRRAALESLFEGQPPRGAVRLSPVIEGDGAAALDAMCRAGGEGIVSKRLDAPYKGQRSRGWIKAKCITRAEFVVVGWSPSDKRGRAFSSLLVGSYEAGRLVYRGRVGTGFDGDDFDDLKPQLDRLARKTTPLDDDDLPGETKGAKWVTPKLVAEVEYAEFTAEGRIRHGVYHGLREDKEASDVSAKAEASKDEAEVEVAGVRISSADRVIDDDSGMTKADVARYYGQVAERLLSHAADRPVSLLRFPDGIGGDGFFQKHAGKGFPDGVKSMPIEEKDGGTEEYIYVSSADGLVGASQMGTVEFHIWGAARDRIERPDRMVFDLDPDEGLDFDDVVAAAQEIREGLEACGLDCAPMVTGGKGVHVIVPLRCVAGWDTVKTFARTFATVLAERHPDRYTATMSKAKRKGRVFIDWLRNERGATAIAPYSLRGRAGMAVATPVSWDELGKLKSANGFYADDMADRLEADCPLDVVEARGIGTTVVEALEDWASG</sequence>
<keyword evidence="23" id="KW-1185">Reference proteome</keyword>
<dbReference type="OrthoDB" id="9802472at2"/>
<evidence type="ECO:0000256" key="6">
    <source>
        <dbReference type="ARBA" id="ARBA00022722"/>
    </source>
</evidence>
<evidence type="ECO:0000256" key="3">
    <source>
        <dbReference type="ARBA" id="ARBA00022598"/>
    </source>
</evidence>
<dbReference type="InterPro" id="IPR014143">
    <property type="entry name" value="NHEJ_ligase_prk"/>
</dbReference>
<dbReference type="GO" id="GO:0006310">
    <property type="term" value="P:DNA recombination"/>
    <property type="evidence" value="ECO:0007669"/>
    <property type="project" value="UniProtKB-KW"/>
</dbReference>
<evidence type="ECO:0000313" key="22">
    <source>
        <dbReference type="EMBL" id="TNY32981.1"/>
    </source>
</evidence>
<dbReference type="SUPFAM" id="SSF50249">
    <property type="entry name" value="Nucleic acid-binding proteins"/>
    <property type="match status" value="1"/>
</dbReference>
<dbReference type="InterPro" id="IPR014145">
    <property type="entry name" value="LigD_pol_dom"/>
</dbReference>
<keyword evidence="17" id="KW-0464">Manganese</keyword>
<dbReference type="NCBIfam" id="TIGR02779">
    <property type="entry name" value="NHEJ_ligase_lig"/>
    <property type="match status" value="1"/>
</dbReference>
<dbReference type="Pfam" id="PF01068">
    <property type="entry name" value="DNA_ligase_A_M"/>
    <property type="match status" value="1"/>
</dbReference>
<comment type="cofactor">
    <cofactor evidence="1">
        <name>Mn(2+)</name>
        <dbReference type="ChEBI" id="CHEBI:29035"/>
    </cofactor>
</comment>
<evidence type="ECO:0000256" key="16">
    <source>
        <dbReference type="ARBA" id="ARBA00023204"/>
    </source>
</evidence>
<keyword evidence="7" id="KW-0479">Metal-binding</keyword>
<dbReference type="EMBL" id="VFFF01000001">
    <property type="protein sequence ID" value="TNY32981.1"/>
    <property type="molecule type" value="Genomic_DNA"/>
</dbReference>
<dbReference type="InterPro" id="IPR033651">
    <property type="entry name" value="PaeLigD_Pol-like"/>
</dbReference>
<dbReference type="EC" id="6.5.1.1" evidence="2"/>
<name>A0A5C5GGB0_9RHOB</name>
<dbReference type="AlphaFoldDB" id="A0A5C5GGB0"/>
<dbReference type="Gene3D" id="3.90.920.10">
    <property type="entry name" value="DNA primase, PRIM domain"/>
    <property type="match status" value="1"/>
</dbReference>
<evidence type="ECO:0000256" key="20">
    <source>
        <dbReference type="ARBA" id="ARBA00034003"/>
    </source>
</evidence>
<dbReference type="PROSITE" id="PS50160">
    <property type="entry name" value="DNA_LIGASE_A3"/>
    <property type="match status" value="1"/>
</dbReference>
<dbReference type="Proteomes" id="UP000314011">
    <property type="component" value="Unassembled WGS sequence"/>
</dbReference>
<evidence type="ECO:0000256" key="15">
    <source>
        <dbReference type="ARBA" id="ARBA00023172"/>
    </source>
</evidence>
<keyword evidence="12" id="KW-0067">ATP-binding</keyword>
<keyword evidence="3 22" id="KW-0436">Ligase</keyword>
<dbReference type="Pfam" id="PF04679">
    <property type="entry name" value="DNA_ligase_A_C"/>
    <property type="match status" value="1"/>
</dbReference>
<keyword evidence="16" id="KW-0234">DNA repair</keyword>
<keyword evidence="14" id="KW-0238">DNA-binding</keyword>
<evidence type="ECO:0000256" key="13">
    <source>
        <dbReference type="ARBA" id="ARBA00022932"/>
    </source>
</evidence>
<dbReference type="InterPro" id="IPR012309">
    <property type="entry name" value="DNA_ligase_ATP-dep_C"/>
</dbReference>
<evidence type="ECO:0000256" key="12">
    <source>
        <dbReference type="ARBA" id="ARBA00022840"/>
    </source>
</evidence>
<dbReference type="InterPro" id="IPR014146">
    <property type="entry name" value="LigD_ligase_dom"/>
</dbReference>
<evidence type="ECO:0000256" key="14">
    <source>
        <dbReference type="ARBA" id="ARBA00023125"/>
    </source>
</evidence>
<evidence type="ECO:0000256" key="4">
    <source>
        <dbReference type="ARBA" id="ARBA00022679"/>
    </source>
</evidence>
<dbReference type="GO" id="GO:0003910">
    <property type="term" value="F:DNA ligase (ATP) activity"/>
    <property type="evidence" value="ECO:0007669"/>
    <property type="project" value="UniProtKB-EC"/>
</dbReference>
<dbReference type="SUPFAM" id="SSF56091">
    <property type="entry name" value="DNA ligase/mRNA capping enzyme, catalytic domain"/>
    <property type="match status" value="1"/>
</dbReference>
<dbReference type="InterPro" id="IPR012310">
    <property type="entry name" value="DNA_ligase_ATP-dep_cent"/>
</dbReference>
<feature type="domain" description="ATP-dependent DNA ligase family profile" evidence="21">
    <location>
        <begin position="303"/>
        <end position="418"/>
    </location>
</feature>
<keyword evidence="8" id="KW-0547">Nucleotide-binding</keyword>
<evidence type="ECO:0000256" key="8">
    <source>
        <dbReference type="ARBA" id="ARBA00022741"/>
    </source>
</evidence>
<comment type="caution">
    <text evidence="22">The sequence shown here is derived from an EMBL/GenBank/DDBJ whole genome shotgun (WGS) entry which is preliminary data.</text>
</comment>
<organism evidence="22 23">
    <name type="scientific">Pelagovum pacificum</name>
    <dbReference type="NCBI Taxonomy" id="2588711"/>
    <lineage>
        <taxon>Bacteria</taxon>
        <taxon>Pseudomonadati</taxon>
        <taxon>Pseudomonadota</taxon>
        <taxon>Alphaproteobacteria</taxon>
        <taxon>Rhodobacterales</taxon>
        <taxon>Paracoccaceae</taxon>
        <taxon>Pelagovum</taxon>
    </lineage>
</organism>
<evidence type="ECO:0000256" key="19">
    <source>
        <dbReference type="ARBA" id="ARBA00029943"/>
    </source>
</evidence>
<dbReference type="CDD" id="cd07906">
    <property type="entry name" value="Adenylation_DNA_ligase_LigD_LigC"/>
    <property type="match status" value="1"/>
</dbReference>
<dbReference type="Gene3D" id="3.30.1490.70">
    <property type="match status" value="1"/>
</dbReference>
<keyword evidence="18" id="KW-0511">Multifunctional enzyme</keyword>
<evidence type="ECO:0000256" key="11">
    <source>
        <dbReference type="ARBA" id="ARBA00022839"/>
    </source>
</evidence>
<dbReference type="InterPro" id="IPR014144">
    <property type="entry name" value="LigD_PE_domain"/>
</dbReference>
<dbReference type="Gene3D" id="2.40.50.140">
    <property type="entry name" value="Nucleic acid-binding proteins"/>
    <property type="match status" value="1"/>
</dbReference>
<dbReference type="GO" id="GO:0004527">
    <property type="term" value="F:exonuclease activity"/>
    <property type="evidence" value="ECO:0007669"/>
    <property type="project" value="UniProtKB-KW"/>
</dbReference>
<evidence type="ECO:0000256" key="5">
    <source>
        <dbReference type="ARBA" id="ARBA00022695"/>
    </source>
</evidence>
<dbReference type="CDD" id="cd04862">
    <property type="entry name" value="PaeLigD_Pol_like"/>
    <property type="match status" value="1"/>
</dbReference>
<dbReference type="Gene3D" id="3.30.470.30">
    <property type="entry name" value="DNA ligase/mRNA capping enzyme"/>
    <property type="match status" value="1"/>
</dbReference>
<dbReference type="InterPro" id="IPR012340">
    <property type="entry name" value="NA-bd_OB-fold"/>
</dbReference>
<dbReference type="GO" id="GO:0003887">
    <property type="term" value="F:DNA-directed DNA polymerase activity"/>
    <property type="evidence" value="ECO:0007669"/>
    <property type="project" value="UniProtKB-KW"/>
</dbReference>
<evidence type="ECO:0000256" key="10">
    <source>
        <dbReference type="ARBA" id="ARBA00022801"/>
    </source>
</evidence>
<dbReference type="GO" id="GO:0006281">
    <property type="term" value="P:DNA repair"/>
    <property type="evidence" value="ECO:0007669"/>
    <property type="project" value="UniProtKB-KW"/>
</dbReference>
<protein>
    <recommendedName>
        <fullName evidence="2">DNA ligase (ATP)</fullName>
        <ecNumber evidence="2">6.5.1.1</ecNumber>
    </recommendedName>
    <alternativeName>
        <fullName evidence="19">NHEJ DNA polymerase</fullName>
    </alternativeName>
</protein>
<evidence type="ECO:0000256" key="1">
    <source>
        <dbReference type="ARBA" id="ARBA00001936"/>
    </source>
</evidence>
<evidence type="ECO:0000256" key="2">
    <source>
        <dbReference type="ARBA" id="ARBA00012727"/>
    </source>
</evidence>
<dbReference type="NCBIfam" id="TIGR02777">
    <property type="entry name" value="LigD_PE_dom"/>
    <property type="match status" value="1"/>
</dbReference>
<dbReference type="GO" id="GO:0003677">
    <property type="term" value="F:DNA binding"/>
    <property type="evidence" value="ECO:0007669"/>
    <property type="project" value="UniProtKB-KW"/>
</dbReference>
<accession>A0A5C5GGB0</accession>
<keyword evidence="10" id="KW-0378">Hydrolase</keyword>
<gene>
    <name evidence="22" type="primary">ligD</name>
    <name evidence="22" type="ORF">FHY64_06815</name>
</gene>
<dbReference type="Pfam" id="PF21686">
    <property type="entry name" value="LigD_Prim-Pol"/>
    <property type="match status" value="1"/>
</dbReference>
<keyword evidence="4" id="KW-0808">Transferase</keyword>
<dbReference type="NCBIfam" id="TIGR02776">
    <property type="entry name" value="NHEJ_ligase_prk"/>
    <property type="match status" value="1"/>
</dbReference>
<dbReference type="GO" id="GO:0005524">
    <property type="term" value="F:ATP binding"/>
    <property type="evidence" value="ECO:0007669"/>
    <property type="project" value="UniProtKB-KW"/>
</dbReference>
<dbReference type="Pfam" id="PF13298">
    <property type="entry name" value="LigD_N"/>
    <property type="match status" value="1"/>
</dbReference>